<proteinExistence type="predicted"/>
<dbReference type="OrthoDB" id="2422840at2759"/>
<reference evidence="2" key="1">
    <citation type="submission" date="2020-11" db="EMBL/GenBank/DDBJ databases">
        <authorList>
            <consortium name="DOE Joint Genome Institute"/>
            <person name="Ahrendt S."/>
            <person name="Riley R."/>
            <person name="Andreopoulos W."/>
            <person name="Labutti K."/>
            <person name="Pangilinan J."/>
            <person name="Ruiz-Duenas F.J."/>
            <person name="Barrasa J.M."/>
            <person name="Sanchez-Garcia M."/>
            <person name="Camarero S."/>
            <person name="Miyauchi S."/>
            <person name="Serrano A."/>
            <person name="Linde D."/>
            <person name="Babiker R."/>
            <person name="Drula E."/>
            <person name="Ayuso-Fernandez I."/>
            <person name="Pacheco R."/>
            <person name="Padilla G."/>
            <person name="Ferreira P."/>
            <person name="Barriuso J."/>
            <person name="Kellner H."/>
            <person name="Castanera R."/>
            <person name="Alfaro M."/>
            <person name="Ramirez L."/>
            <person name="Pisabarro A.G."/>
            <person name="Kuo A."/>
            <person name="Tritt A."/>
            <person name="Lipzen A."/>
            <person name="He G."/>
            <person name="Yan M."/>
            <person name="Ng V."/>
            <person name="Cullen D."/>
            <person name="Martin F."/>
            <person name="Rosso M.-N."/>
            <person name="Henrissat B."/>
            <person name="Hibbett D."/>
            <person name="Martinez A.T."/>
            <person name="Grigoriev I.V."/>
        </authorList>
    </citation>
    <scope>NUCLEOTIDE SEQUENCE</scope>
    <source>
        <strain evidence="2">CIRM-BRFM 674</strain>
    </source>
</reference>
<keyword evidence="3" id="KW-1185">Reference proteome</keyword>
<feature type="region of interest" description="Disordered" evidence="1">
    <location>
        <begin position="617"/>
        <end position="718"/>
    </location>
</feature>
<evidence type="ECO:0000256" key="1">
    <source>
        <dbReference type="SAM" id="MobiDB-lite"/>
    </source>
</evidence>
<dbReference type="AlphaFoldDB" id="A0A9P5Z0H4"/>
<feature type="compositionally biased region" description="Basic and acidic residues" evidence="1">
    <location>
        <begin position="631"/>
        <end position="672"/>
    </location>
</feature>
<dbReference type="EMBL" id="MU155224">
    <property type="protein sequence ID" value="KAF9478879.1"/>
    <property type="molecule type" value="Genomic_DNA"/>
</dbReference>
<dbReference type="Proteomes" id="UP000807469">
    <property type="component" value="Unassembled WGS sequence"/>
</dbReference>
<gene>
    <name evidence="2" type="ORF">BDN70DRAFT_807870</name>
</gene>
<name>A0A9P5Z0H4_9AGAR</name>
<comment type="caution">
    <text evidence="2">The sequence shown here is derived from an EMBL/GenBank/DDBJ whole genome shotgun (WGS) entry which is preliminary data.</text>
</comment>
<evidence type="ECO:0000313" key="2">
    <source>
        <dbReference type="EMBL" id="KAF9478879.1"/>
    </source>
</evidence>
<feature type="compositionally biased region" description="Low complexity" evidence="1">
    <location>
        <begin position="693"/>
        <end position="703"/>
    </location>
</feature>
<accession>A0A9P5Z0H4</accession>
<feature type="compositionally biased region" description="Acidic residues" evidence="1">
    <location>
        <begin position="621"/>
        <end position="630"/>
    </location>
</feature>
<organism evidence="2 3">
    <name type="scientific">Pholiota conissans</name>
    <dbReference type="NCBI Taxonomy" id="109636"/>
    <lineage>
        <taxon>Eukaryota</taxon>
        <taxon>Fungi</taxon>
        <taxon>Dikarya</taxon>
        <taxon>Basidiomycota</taxon>
        <taxon>Agaricomycotina</taxon>
        <taxon>Agaricomycetes</taxon>
        <taxon>Agaricomycetidae</taxon>
        <taxon>Agaricales</taxon>
        <taxon>Agaricineae</taxon>
        <taxon>Strophariaceae</taxon>
        <taxon>Pholiota</taxon>
    </lineage>
</organism>
<evidence type="ECO:0000313" key="3">
    <source>
        <dbReference type="Proteomes" id="UP000807469"/>
    </source>
</evidence>
<protein>
    <submittedName>
        <fullName evidence="2">Uncharacterized protein</fullName>
    </submittedName>
</protein>
<sequence>MSVDPFESEEFSLHIRRLLYNYSLTHLTTNYLTYTENLVSEFIEYLQPIPLTDPYSLVLSVDPFQIFSQLHSLSSLKPYDEIPQTTKEALAYLKIVMKAPSGNPLTDRIVLKDDSPIEPFLPALTRRARKSTLKLGKGPKKPYSAREHADLLKSKKIDAVPVEPIQEEILSPEDILWVKYQIQPDELQAVKSLLQTTTDMLRPQKTYKNKYLDPDYLRIIPLQEPIVQDDPFMPIFPRARRARSGIDNQGDHLPELKGYEDIPKVVLNKIEVEDPDGDISRQNLVVVSGWETIRSSPPSSPSSHTSDDIDQLDELFLASSPDTEPPLVDEILKSKLEPILMPRTRKIGGKSGISPHILAGKTLSTFLQPLLKASEAQVKPPRTPEKTRVVAHCPPLSPTSSSLLGQPPSDVNTTLAANVEAKVDRQDQDLDSELKNLYVGHGLEDMIMKEALDDKQQLMMDVPSLPAPNVHPPNDMLKAHSLSDLLIPPSTTKSKDSLLAKKAPQPLQRFLKKVKGRESLSLALSWIPFTVDKKLPSAAELLGVTELFSEVELGTEVNQTKLEALLKSLDLSDEDDIDTKRWNEFDRPTVSPPTQAADFQILRTRKERRRLARLENRLEDGMEDENEEPLEYDKNKDKREVSADDGHVDSDGQDMERPAKRARLDVAVDDPMRSQGGFPSAAAVNAADEQDWQQQPASPQLSASDDKENWPPLNEESFEPLSFGSRQFVLGNTMGDEGYDYGSLEKFVQLDTAPDDCEREYADPRSHAIAVDEPRVVVANDIPSSLDLGVEPEIASRSLGIAAFAQLRARKINESKLPLISEPTATLPPTATVAQENEKQKTPEEIFDRQTLRLPDDITIATSIHRYMASVDLIQKHALVCALRSDECAVGLVERQSLDGVDLILDPHCAIIFLSVFILPARCESFVARVSHQSWNFSRILVVFEAYPEHRATRRLKEPQRSSAMSSLALDPYAYTTPIVKAIKKFRRDVNIAEGCGSKCAGTRVEYAFANTVAEAALFARMYGDMAEAKDETQGALWGEREWLALDFSEVGGCCF</sequence>